<dbReference type="FunFam" id="3.30.300.30:FF:000010">
    <property type="entry name" value="Enterobactin synthetase component F"/>
    <property type="match status" value="2"/>
</dbReference>
<evidence type="ECO:0000259" key="8">
    <source>
        <dbReference type="PROSITE" id="PS50075"/>
    </source>
</evidence>
<evidence type="ECO:0000313" key="9">
    <source>
        <dbReference type="EMBL" id="AXN72680.1"/>
    </source>
</evidence>
<dbReference type="NCBIfam" id="TIGR01720">
    <property type="entry name" value="NRPS-para261"/>
    <property type="match status" value="2"/>
</dbReference>
<feature type="domain" description="Carrier" evidence="8">
    <location>
        <begin position="3583"/>
        <end position="3657"/>
    </location>
</feature>
<evidence type="ECO:0000256" key="4">
    <source>
        <dbReference type="ARBA" id="ARBA00022553"/>
    </source>
</evidence>
<dbReference type="PROSITE" id="PS00012">
    <property type="entry name" value="PHOSPHOPANTETHEINE"/>
    <property type="match status" value="3"/>
</dbReference>
<name>A0A346FQV9_9ACTN</name>
<dbReference type="CDD" id="cd12117">
    <property type="entry name" value="A_NRPS_Srf_like"/>
    <property type="match status" value="1"/>
</dbReference>
<dbReference type="FunFam" id="3.40.50.12780:FF:000012">
    <property type="entry name" value="Non-ribosomal peptide synthetase"/>
    <property type="match status" value="2"/>
</dbReference>
<dbReference type="InterPro" id="IPR010060">
    <property type="entry name" value="NRPS_synth"/>
</dbReference>
<dbReference type="FunFam" id="3.30.559.10:FF:000012">
    <property type="entry name" value="Non-ribosomal peptide synthetase"/>
    <property type="match status" value="1"/>
</dbReference>
<dbReference type="InterPro" id="IPR023213">
    <property type="entry name" value="CAT-like_dom_sf"/>
</dbReference>
<sequence>MTTPSSRESRISALPTDLQALLRARMSGQAVVADPHAIRPADRTGELPASFAQRRLWFLEEYSPGGTAYNSGLALRLSGALDEGALERAVARVVARHEALRTTFDAVDGRVTQVVHPALEVPVERAELPEGAPEAEVDAFLRARLLTPFDLRKGPLLRVVLLRLADDRHALLLSMHHIVSDGRSLDVLTGELATCYAAELTGTEPALRPLPVQYADFAAWQHDRPAADEGLAYWQERLAGLEPLELPADRPRPAVRTGRGAVHTFAVPAATATGLARVGREHGVSLFMLLTAATQLLLGRRSGQRDVALGTVTAGRDRPELDDLIGFFVHTLVLRADVDGAATVGDFLAATKATVLDAFDHQEVPFDRVVDAVAPERDPARMPLVQAMVVLQGATGPAPAFPGLKTEPLSVSRDSLPFDLMFEFEEAADGTLVGAVEYSTDLYDPETVTRLAAHWRELAAGLAAGDAARPLRDLPMLSPEERAGALAAAEGTPTDAPPASVTAAFAARVTETPDAVAVNHGSEQLTYAELDERADRLARALAERGVTTESRVGLLLERSADLVVALLAVLKAGGTYVPLHAANPEERTRSILARSRTELVLTDRDLTTVAGVPALPVRTEPASSGRTPSTVHPDGLAYVMYTSGSTGRPKGVAITHADITALAADTRWHNGAHRHLLFHSPHSFDAATYEIWAALLNGHTLTVAEEDITARSVRRAVTDGVTSLFLTKALFDLLAEEDPGCFTGLQEVWTGGEAASPAAMSTVQATNPDLTVVHVYGPTETTTFAISGPLTPADTTHSPVPLGLPMDNTQAYVLDASLAPVPVGVPGELYLGGTGLARGYDGQPALTATRFVPDPHHPGARLYRTGDLVTRHPDGRLHFLGRTDTQVKIRGHRIEPAETEAVLLTHPEVTRATVQARPLPSGGRHLVAYVVTTRPLPEAELRAHLASTLPDYLVPSAFVPVEAIPLTANGKIDHRALPDPHLTAATAYTAPATPTEEALAAIWAEVLGAERVGVHDNFFSLGGDSITSLQVVSRIRAACAVELSPRALFEQPTVAGLAAFVAEATGADVDTIAPAPREGDLPLSFAQERLWFLEEFAGSTVEYNVVEALRLTGPLDTGALRAAFAALVARHEALRTTFGSVEGRGVQVVHEAGQPVEFRTAEVGAGEDGAARLAEAVRQEAARPFDLRTGPLLRVLLLRRTAREHVLVLALHHIVTDGWSMGVLTRELGALYTAAVEDRDAALPALPLQYPDYAAWQRGRSVAEDEIAYWAGALAGLEPLALPTDRPRPAVRTSEGALHTFEVPDALAARLTAAGRSEGASLFMVLTAVTQLLLSRWTGQRDVAVGTAVSGRDRAELEGLVGFFVNTLVLRSQIDERLPFTGLLAGVRGNVLDAFAHQSVPFSLLVDRLAPDRDTSRTPLVQAMVSLQNTPDEEPLALPGLEVAPVEVARDTAQFDLTFGFREEGGALLAGVEYHTGLFDAATVDRLSRWWLRLAEAVLTAPGTPLLALPALPDEPAAPAASAPHPEVPPLSAPALFARRVAATPDAPALIHTDGTTLTYRELDERADRLARRLVRAGAGPEERVALLLPRSPDQVVSVLAVLKAGAAFVPVDPSYPADRTGYVLADCGARLLLTHREQARQLREAGRLPERSALSVLLLDEAPDTVEDTPAPAAGLPPLPEVPLTAGAYVIYTSGSTGRPKGVTVTHAGLSALAATQAARLGAGPGSRVLQFASPGFDASWWELSMALLTGAALVVDPPEPGAATTDWGSRLGPVVAATGVTHATLPPALVAALDPAALPPVLVVAGEACPPETVQRYAPGRTLVNAYGPTETSVCATMSAPLAPAPGTPPIGTPVTAAATYVLDAWLRPVPVGVPGELYVAGSGLARGYLDRPGLTSGAFVADPFGGGGRLYRTGDVVRRRADGALEYLARRDDQLKVRGFRVEPREIENVLARHASVAQVVVDARPAGTAAGTTRLVAYVVPVTPGAADAAALREHAAAALPEYMVPSAFVVLDRLPLNAHGKTDRAALPAPEAAPDGTYTAPRPGAEAVLAGIWAEVLGVERVGAHDNFFDLGGDSILSIQLVAKARRAGLDLSSRDVFARQTVAALAAAARPSGAEAVTRVTADQSTVTGPVATTPIREWFFAHHPTAPDHFAMSMAFELRAGTSLAHLRAALTAVLAHHDALRTVFTAPGPDGPATATILPDTGLDAVLETYDLGGDQDGEARESAWRERAAAVPAGIALGGPLFRVLVGVAGDGRPARAQFTAHHLVVDGVSWRVLLADLETACRQLAAGQEPDLGPKTTSVAQWADRLAAHVASGGFDAQAAYWRTALEGATTELPVDTPGGSRTVGEERTLLGSLSAERTTALLRRVPAVYRTRTDEVLLTALARALRGWTGQDRVAVALEGHGREELFADVDLTRTVGWFTSLYPFAPALPAGEGWKESVTAVKEQLRAVPDRGLGHGALRHLGAPGTAADALRDLPEPQISFNYHGQFDVVAPSGEQTATAPEGLYAAELPDAGGDRSGRELRTHLLDVVGGIEDGRLTFAWTYSPGLHREETVRALADRFFAELEAFVAHCAAPGAGGCSPADFPLVPLGQAEVDLLAGDGRNVADLCPLTPLQAGMLFHTLDGPGTEAYLEQFTCVLDGVRDTGALARAWQRVVERSDALRSSVVWEAVGRPVRVVHREVVLPLEVADWTGRTEDERATALAGVLAEERRRGLDLTAAPLSRVLLARLDDDRVQLVWTFHHLLLDGWSSAALLTDVVAEYAALTDDGPGAAPRGPFRDYLDWLAGRDHAEGRAYWRQRLAGFTEPVALPTDRPAPQAHRGRSTARVEVPLTPAAGSGATAFARRLRVTPNALVQGAWSLLLAHHSSTRDVVFGATVSGRPAELPGAEEILGLFINTLPVRVDTSPALRVGEWLAAIQRDAAEAGRHEYVALRDIATELPPGTAPFDTLLVFENYPVDPEGAARHGVRLLEPEAVEATNYPLTLIAGTAAGDTPGSTGLSLTLAYDPELFDATTAGRLAADLARLVEEVCADPDRTLGEVPALSADEAREALRRGTGPAAEPPVPLGTWFARQAAARPDAPAVSAGATELSYAEVDARADRLARLLRGRGTGAETRVAVLLPRSAAWAPAVLGVARAGGVHVPVDPAWPADRLRYVLDDCGAALLVTDRAHAAAHRADGPPLLVLDDPAVLAELAELPAGAPETAVPPASAAYVIHTSGSTGRPKGVVVPHQGLTSLAASLTGAGGKVGGDPARVLQLASPGFDASVLELLLAFASGGTLVLPSAEGPLAGEELARVVEEERVTHALIPPTVLASVPPGRMPGLTTLFTGGEACGPELVRLWSPGRTLVNAYGPTETTVVATMSGRLDPGTADAPPPIGLPVTGAAVRVLDARLRPVPAGVPGELYVAGAVLARGYLGQSALTATRFVADPEGGGGRLYRTGDLVRRRADGQLAYVGRADDQVKLRGLRIELGEIEAALTRHPAVRQAAVTVREDRPGSRRLVAYVVPHAGTEAPDAETLRTFAGGSLPAYMLPAAFVPLPALPVNASGKTDRRALPAPDDESDRATTYVAPRTDTERALCQIWSEVLGVEHVGVHDSFFALGGDSILSIQVVSRARQAGLHMYTRDVFVGQTVAGLAAEADAAEAADTPAGEESEAGPLPPVPVAEWFFATHPKAPAHFDMTMSFTLAPGADPAALRTAVGALLDRHGMLRAVYAQEAGQDRWTGHILPELSPDAVLTVHDLTTAPDQEAAWNTLLTEVQSGFRLDTGPLFRVLYGERGVGQAPWLSLVAHHLVIDGVSWRILLDDLEAAYAQAAAGAGPVTPRERTSSVRQWAELLARHVAEGGFDDQLDHWREAGEAAAAPLPVDHPGAPNTGAELTGTATTLSAEHTHALLNLAPGHYRTQINDILLAALARVLADWTGRPRTAVALESHGREDLFDTVDLSGTVGWFTAIHPVALESPATPGWPAAIRAVKRHLRTVPDHGVGYGALRHLSAPDSPARTLLDTPAPQLSFNYLGRLDLTTDTPGSGLLRTELDLPGRDYALTETRPHLIDIAAMVQQGHLTTTWTYSQAQYDTPTLTHLSTAYTRALEEIATACLGK</sequence>
<dbReference type="InterPro" id="IPR025110">
    <property type="entry name" value="AMP-bd_C"/>
</dbReference>
<keyword evidence="3" id="KW-0596">Phosphopantetheine</keyword>
<dbReference type="GO" id="GO:0072330">
    <property type="term" value="P:monocarboxylic acid biosynthetic process"/>
    <property type="evidence" value="ECO:0007669"/>
    <property type="project" value="UniProtKB-ARBA"/>
</dbReference>
<dbReference type="GO" id="GO:0008610">
    <property type="term" value="P:lipid biosynthetic process"/>
    <property type="evidence" value="ECO:0007669"/>
    <property type="project" value="UniProtKB-ARBA"/>
</dbReference>
<dbReference type="SMART" id="SM00823">
    <property type="entry name" value="PKS_PP"/>
    <property type="match status" value="3"/>
</dbReference>
<dbReference type="InterPro" id="IPR009081">
    <property type="entry name" value="PP-bd_ACP"/>
</dbReference>
<dbReference type="Gene3D" id="3.30.300.30">
    <property type="match status" value="3"/>
</dbReference>
<dbReference type="NCBIfam" id="NF003417">
    <property type="entry name" value="PRK04813.1"/>
    <property type="match status" value="3"/>
</dbReference>
<dbReference type="Gene3D" id="3.30.559.30">
    <property type="entry name" value="Nonribosomal peptide synthetase, condensation domain"/>
    <property type="match status" value="5"/>
</dbReference>
<feature type="domain" description="Carrier" evidence="8">
    <location>
        <begin position="990"/>
        <end position="1065"/>
    </location>
</feature>
<dbReference type="SUPFAM" id="SSF56801">
    <property type="entry name" value="Acetyl-CoA synthetase-like"/>
    <property type="match status" value="3"/>
</dbReference>
<dbReference type="InterPro" id="IPR020845">
    <property type="entry name" value="AMP-binding_CS"/>
</dbReference>
<gene>
    <name evidence="9" type="primary">surD</name>
</gene>
<reference evidence="9" key="1">
    <citation type="journal article" date="2016" name="ChemBioChem">
        <title>Biosynthetic Gene Cluster for Surugamide?A Encompasses an Unrelated Decapeptide, Surugamide?F.</title>
        <authorList>
            <person name="Ninomiya A."/>
            <person name="Katsuyama Y."/>
            <person name="Kuranaga T."/>
            <person name="Miyazaki M."/>
            <person name="Nogi Y."/>
            <person name="Okada S."/>
            <person name="Wakimoto T."/>
            <person name="Ohnishi Y."/>
            <person name="Matsunaga S."/>
            <person name="Takada K."/>
        </authorList>
    </citation>
    <scope>NUCLEOTIDE SEQUENCE</scope>
</reference>
<keyword evidence="5" id="KW-0677">Repeat</keyword>
<evidence type="ECO:0000256" key="3">
    <source>
        <dbReference type="ARBA" id="ARBA00022450"/>
    </source>
</evidence>
<dbReference type="SMART" id="SM01294">
    <property type="entry name" value="PKS_PP_betabranch"/>
    <property type="match status" value="1"/>
</dbReference>
<evidence type="ECO:0000256" key="7">
    <source>
        <dbReference type="SAM" id="MobiDB-lite"/>
    </source>
</evidence>
<dbReference type="GO" id="GO:0031177">
    <property type="term" value="F:phosphopantetheine binding"/>
    <property type="evidence" value="ECO:0007669"/>
    <property type="project" value="InterPro"/>
</dbReference>
<dbReference type="InterPro" id="IPR042099">
    <property type="entry name" value="ANL_N_sf"/>
</dbReference>
<dbReference type="Gene3D" id="2.30.38.10">
    <property type="entry name" value="Luciferase, Domain 3"/>
    <property type="match status" value="2"/>
</dbReference>
<comment type="similarity">
    <text evidence="2">Belongs to the ATP-dependent AMP-binding enzyme family.</text>
</comment>
<dbReference type="CDD" id="cd19531">
    <property type="entry name" value="LCL_NRPS-like"/>
    <property type="match status" value="2"/>
</dbReference>
<organism evidence="9">
    <name type="scientific">Streptomyces sp. JAMM992</name>
    <dbReference type="NCBI Taxonomy" id="2302910"/>
    <lineage>
        <taxon>Bacteria</taxon>
        <taxon>Bacillati</taxon>
        <taxon>Actinomycetota</taxon>
        <taxon>Actinomycetes</taxon>
        <taxon>Kitasatosporales</taxon>
        <taxon>Streptomycetaceae</taxon>
        <taxon>Streptomyces</taxon>
    </lineage>
</organism>
<dbReference type="PANTHER" id="PTHR45527:SF1">
    <property type="entry name" value="FATTY ACID SYNTHASE"/>
    <property type="match status" value="1"/>
</dbReference>
<dbReference type="GO" id="GO:0005737">
    <property type="term" value="C:cytoplasm"/>
    <property type="evidence" value="ECO:0007669"/>
    <property type="project" value="TreeGrafter"/>
</dbReference>
<keyword evidence="4" id="KW-0597">Phosphoprotein</keyword>
<dbReference type="InterPro" id="IPR000873">
    <property type="entry name" value="AMP-dep_synth/lig_dom"/>
</dbReference>
<dbReference type="Pfam" id="PF13193">
    <property type="entry name" value="AMP-binding_C"/>
    <property type="match status" value="3"/>
</dbReference>
<reference evidence="9" key="2">
    <citation type="submission" date="2017-10" db="EMBL/GenBank/DDBJ databases">
        <authorList>
            <person name="Banno H."/>
            <person name="Chua N.-H."/>
        </authorList>
    </citation>
    <scope>NUCLEOTIDE SEQUENCE</scope>
</reference>
<evidence type="ECO:0000256" key="5">
    <source>
        <dbReference type="ARBA" id="ARBA00022737"/>
    </source>
</evidence>
<dbReference type="InterPro" id="IPR045851">
    <property type="entry name" value="AMP-bd_C_sf"/>
</dbReference>
<dbReference type="FunFam" id="3.40.50.980:FF:000001">
    <property type="entry name" value="Non-ribosomal peptide synthetase"/>
    <property type="match status" value="2"/>
</dbReference>
<dbReference type="Pfam" id="PF00501">
    <property type="entry name" value="AMP-binding"/>
    <property type="match status" value="3"/>
</dbReference>
<dbReference type="Pfam" id="PF00550">
    <property type="entry name" value="PP-binding"/>
    <property type="match status" value="3"/>
</dbReference>
<dbReference type="GO" id="GO:0017000">
    <property type="term" value="P:antibiotic biosynthetic process"/>
    <property type="evidence" value="ECO:0007669"/>
    <property type="project" value="UniProtKB-KW"/>
</dbReference>
<dbReference type="FunFam" id="1.10.1200.10:FF:000005">
    <property type="entry name" value="Nonribosomal peptide synthetase 1"/>
    <property type="match status" value="2"/>
</dbReference>
<dbReference type="PROSITE" id="PS00455">
    <property type="entry name" value="AMP_BINDING"/>
    <property type="match status" value="3"/>
</dbReference>
<keyword evidence="6" id="KW-0045">Antibiotic biosynthesis</keyword>
<dbReference type="FunFam" id="2.30.38.10:FF:000001">
    <property type="entry name" value="Non-ribosomal peptide synthetase PvdI"/>
    <property type="match status" value="2"/>
</dbReference>
<dbReference type="SUPFAM" id="SSF52777">
    <property type="entry name" value="CoA-dependent acyltransferases"/>
    <property type="match status" value="10"/>
</dbReference>
<dbReference type="Gene3D" id="3.40.50.980">
    <property type="match status" value="4"/>
</dbReference>
<evidence type="ECO:0000256" key="6">
    <source>
        <dbReference type="ARBA" id="ARBA00023194"/>
    </source>
</evidence>
<dbReference type="SUPFAM" id="SSF47336">
    <property type="entry name" value="ACP-like"/>
    <property type="match status" value="3"/>
</dbReference>
<dbReference type="CDD" id="cd19534">
    <property type="entry name" value="E_NRPS"/>
    <property type="match status" value="1"/>
</dbReference>
<evidence type="ECO:0000256" key="2">
    <source>
        <dbReference type="ARBA" id="ARBA00006432"/>
    </source>
</evidence>
<dbReference type="InterPro" id="IPR006162">
    <property type="entry name" value="Ppantetheine_attach_site"/>
</dbReference>
<dbReference type="InterPro" id="IPR001242">
    <property type="entry name" value="Condensation_dom"/>
</dbReference>
<dbReference type="GO" id="GO:0044550">
    <property type="term" value="P:secondary metabolite biosynthetic process"/>
    <property type="evidence" value="ECO:0007669"/>
    <property type="project" value="UniProtKB-ARBA"/>
</dbReference>
<comment type="cofactor">
    <cofactor evidence="1">
        <name>pantetheine 4'-phosphate</name>
        <dbReference type="ChEBI" id="CHEBI:47942"/>
    </cofactor>
</comment>
<evidence type="ECO:0000256" key="1">
    <source>
        <dbReference type="ARBA" id="ARBA00001957"/>
    </source>
</evidence>
<dbReference type="InterPro" id="IPR020806">
    <property type="entry name" value="PKS_PP-bd"/>
</dbReference>
<dbReference type="EMBL" id="MG254900">
    <property type="protein sequence ID" value="AXN72680.1"/>
    <property type="molecule type" value="Genomic_DNA"/>
</dbReference>
<proteinExistence type="inferred from homology"/>
<dbReference type="PANTHER" id="PTHR45527">
    <property type="entry name" value="NONRIBOSOMAL PEPTIDE SYNTHETASE"/>
    <property type="match status" value="1"/>
</dbReference>
<dbReference type="FunFam" id="1.10.1200.10:FF:000016">
    <property type="entry name" value="Non-ribosomal peptide synthase"/>
    <property type="match status" value="1"/>
</dbReference>
<dbReference type="Gene3D" id="3.40.50.12780">
    <property type="entry name" value="N-terminal domain of ligase-like"/>
    <property type="match status" value="1"/>
</dbReference>
<feature type="region of interest" description="Disordered" evidence="7">
    <location>
        <begin position="3560"/>
        <end position="3579"/>
    </location>
</feature>
<dbReference type="Gene3D" id="3.30.559.10">
    <property type="entry name" value="Chloramphenicol acetyltransferase-like domain"/>
    <property type="match status" value="5"/>
</dbReference>
<dbReference type="GO" id="GO:0003824">
    <property type="term" value="F:catalytic activity"/>
    <property type="evidence" value="ECO:0007669"/>
    <property type="project" value="InterPro"/>
</dbReference>
<dbReference type="PROSITE" id="PS50075">
    <property type="entry name" value="CARRIER"/>
    <property type="match status" value="3"/>
</dbReference>
<dbReference type="InterPro" id="IPR010071">
    <property type="entry name" value="AA_adenyl_dom"/>
</dbReference>
<accession>A0A346FQV9</accession>
<dbReference type="NCBIfam" id="TIGR01733">
    <property type="entry name" value="AA-adenyl-dom"/>
    <property type="match status" value="3"/>
</dbReference>
<dbReference type="Pfam" id="PF00668">
    <property type="entry name" value="Condensation"/>
    <property type="match status" value="5"/>
</dbReference>
<dbReference type="InterPro" id="IPR036736">
    <property type="entry name" value="ACP-like_sf"/>
</dbReference>
<dbReference type="Gene3D" id="1.10.1200.10">
    <property type="entry name" value="ACP-like"/>
    <property type="match status" value="3"/>
</dbReference>
<feature type="domain" description="Carrier" evidence="8">
    <location>
        <begin position="2045"/>
        <end position="2119"/>
    </location>
</feature>
<dbReference type="CDD" id="cd19543">
    <property type="entry name" value="DCL_NRPS"/>
    <property type="match status" value="1"/>
</dbReference>
<protein>
    <submittedName>
        <fullName evidence="9">Nonribosomal peptide synthetase</fullName>
    </submittedName>
</protein>
<dbReference type="GO" id="GO:0043041">
    <property type="term" value="P:amino acid activation for nonribosomal peptide biosynthetic process"/>
    <property type="evidence" value="ECO:0007669"/>
    <property type="project" value="TreeGrafter"/>
</dbReference>